<accession>A0A2P2NQ80</accession>
<dbReference type="AlphaFoldDB" id="A0A2P2NQ80"/>
<proteinExistence type="predicted"/>
<protein>
    <submittedName>
        <fullName evidence="1">Uncharacterized protein</fullName>
    </submittedName>
</protein>
<organism evidence="1">
    <name type="scientific">Rhizophora mucronata</name>
    <name type="common">Asiatic mangrove</name>
    <dbReference type="NCBI Taxonomy" id="61149"/>
    <lineage>
        <taxon>Eukaryota</taxon>
        <taxon>Viridiplantae</taxon>
        <taxon>Streptophyta</taxon>
        <taxon>Embryophyta</taxon>
        <taxon>Tracheophyta</taxon>
        <taxon>Spermatophyta</taxon>
        <taxon>Magnoliopsida</taxon>
        <taxon>eudicotyledons</taxon>
        <taxon>Gunneridae</taxon>
        <taxon>Pentapetalae</taxon>
        <taxon>rosids</taxon>
        <taxon>fabids</taxon>
        <taxon>Malpighiales</taxon>
        <taxon>Rhizophoraceae</taxon>
        <taxon>Rhizophora</taxon>
    </lineage>
</organism>
<sequence>MWGILLHCDILSENEREQRENGRESVGE</sequence>
<name>A0A2P2NQ80_RHIMU</name>
<dbReference type="EMBL" id="GGEC01064111">
    <property type="protein sequence ID" value="MBX44595.1"/>
    <property type="molecule type" value="Transcribed_RNA"/>
</dbReference>
<evidence type="ECO:0000313" key="1">
    <source>
        <dbReference type="EMBL" id="MBX44595.1"/>
    </source>
</evidence>
<reference evidence="1" key="1">
    <citation type="submission" date="2018-02" db="EMBL/GenBank/DDBJ databases">
        <title>Rhizophora mucronata_Transcriptome.</title>
        <authorList>
            <person name="Meera S.P."/>
            <person name="Sreeshan A."/>
            <person name="Augustine A."/>
        </authorList>
    </citation>
    <scope>NUCLEOTIDE SEQUENCE</scope>
    <source>
        <tissue evidence="1">Leaf</tissue>
    </source>
</reference>